<accession>A0A191MWS4</accession>
<evidence type="ECO:0000313" key="2">
    <source>
        <dbReference type="EMBL" id="AMX22126.1"/>
    </source>
</evidence>
<geneLocation type="mitochondrion" evidence="2"/>
<sequence length="211" mass="24891">MIFMLLKFTIWKILDDRLLLYLVISVLQFLYYKYTNDILLDGVDGELNEFVGRRYTPYNPNYVATSQGYKIELDSNPVYELDGKHFEEQGGRRIYNYNPREYYRVGHPSHYHSSYNKEVIEPTRSQIEDNGYYYVSSSVHRTVLPQRTSNFKDANTCKLSAYKDKFKGIVRKLDENLQKDYNKRMDRKDNLRILGARSPSRGSPHATQGKI</sequence>
<protein>
    <submittedName>
        <fullName evidence="2">Uncharacterized protein</fullName>
    </submittedName>
</protein>
<dbReference type="GeneID" id="31078100"/>
<dbReference type="EMBL" id="KT380883">
    <property type="protein sequence ID" value="AMX22126.1"/>
    <property type="molecule type" value="Genomic_DNA"/>
</dbReference>
<evidence type="ECO:0000256" key="1">
    <source>
        <dbReference type="SAM" id="MobiDB-lite"/>
    </source>
</evidence>
<feature type="region of interest" description="Disordered" evidence="1">
    <location>
        <begin position="188"/>
        <end position="211"/>
    </location>
</feature>
<keyword evidence="2" id="KW-0496">Mitochondrion</keyword>
<gene>
    <name evidence="2" type="primary">orf211</name>
</gene>
<dbReference type="AlphaFoldDB" id="A0A191MWS4"/>
<organism evidence="2">
    <name type="scientific">Chrysoporthe austroafricana</name>
    <dbReference type="NCBI Taxonomy" id="354353"/>
    <lineage>
        <taxon>Eukaryota</taxon>
        <taxon>Fungi</taxon>
        <taxon>Dikarya</taxon>
        <taxon>Ascomycota</taxon>
        <taxon>Pezizomycotina</taxon>
        <taxon>Sordariomycetes</taxon>
        <taxon>Sordariomycetidae</taxon>
        <taxon>Diaporthales</taxon>
        <taxon>Cryphonectriaceae</taxon>
        <taxon>Cryphonectria-Endothia species complex</taxon>
        <taxon>Chrysoporthe</taxon>
    </lineage>
</organism>
<name>A0A191MWS4_9PEZI</name>
<proteinExistence type="predicted"/>
<reference evidence="2" key="1">
    <citation type="journal article" date="2016" name="PLoS ONE">
        <title>Intron Derived Size Polymorphism in the Mitochondrial Genomes of Closely Related Chrysoporthe Species.</title>
        <authorList>
            <person name="Kanzi A.M."/>
            <person name="Wingfield B.D."/>
            <person name="Steenkamp E.T."/>
            <person name="Naidoo S."/>
            <person name="van der Merwe N.A."/>
        </authorList>
    </citation>
    <scope>NUCLEOTIDE SEQUENCE</scope>
</reference>
<dbReference type="RefSeq" id="YP_009262051.1">
    <property type="nucleotide sequence ID" value="NC_030522.1"/>
</dbReference>